<dbReference type="GO" id="GO:0003677">
    <property type="term" value="F:DNA binding"/>
    <property type="evidence" value="ECO:0007669"/>
    <property type="project" value="UniProtKB-KW"/>
</dbReference>
<dbReference type="PANTHER" id="PTHR30349">
    <property type="entry name" value="PHAGE INTEGRASE-RELATED"/>
    <property type="match status" value="1"/>
</dbReference>
<dbReference type="InterPro" id="IPR010998">
    <property type="entry name" value="Integrase_recombinase_N"/>
</dbReference>
<dbReference type="KEGG" id="lit:FPZ52_06495"/>
<dbReference type="InterPro" id="IPR050090">
    <property type="entry name" value="Tyrosine_recombinase_XerCD"/>
</dbReference>
<dbReference type="CDD" id="cd01184">
    <property type="entry name" value="INT_C_like_1"/>
    <property type="match status" value="1"/>
</dbReference>
<dbReference type="InterPro" id="IPR013762">
    <property type="entry name" value="Integrase-like_cat_sf"/>
</dbReference>
<proteinExistence type="inferred from homology"/>
<evidence type="ECO:0000313" key="7">
    <source>
        <dbReference type="EMBL" id="QDY69312.1"/>
    </source>
</evidence>
<dbReference type="Gene3D" id="1.10.150.130">
    <property type="match status" value="1"/>
</dbReference>
<feature type="domain" description="Tyr recombinase" evidence="5">
    <location>
        <begin position="474"/>
        <end position="614"/>
    </location>
</feature>
<keyword evidence="4" id="KW-0233">DNA recombination</keyword>
<evidence type="ECO:0000259" key="5">
    <source>
        <dbReference type="Pfam" id="PF00589"/>
    </source>
</evidence>
<accession>A0A5B8ISV0</accession>
<dbReference type="Proteomes" id="UP000318483">
    <property type="component" value="Chromosome"/>
</dbReference>
<evidence type="ECO:0000256" key="4">
    <source>
        <dbReference type="ARBA" id="ARBA00023172"/>
    </source>
</evidence>
<dbReference type="RefSeq" id="WP_146364691.1">
    <property type="nucleotide sequence ID" value="NZ_CP042261.1"/>
</dbReference>
<evidence type="ECO:0000256" key="3">
    <source>
        <dbReference type="ARBA" id="ARBA00023125"/>
    </source>
</evidence>
<organism evidence="7 8">
    <name type="scientific">Qingshengfaniella alkalisoli</name>
    <dbReference type="NCBI Taxonomy" id="2599296"/>
    <lineage>
        <taxon>Bacteria</taxon>
        <taxon>Pseudomonadati</taxon>
        <taxon>Pseudomonadota</taxon>
        <taxon>Alphaproteobacteria</taxon>
        <taxon>Rhodobacterales</taxon>
        <taxon>Paracoccaceae</taxon>
        <taxon>Qingshengfaniella</taxon>
    </lineage>
</organism>
<dbReference type="InterPro" id="IPR002104">
    <property type="entry name" value="Integrase_catalytic"/>
</dbReference>
<dbReference type="InterPro" id="IPR011010">
    <property type="entry name" value="DNA_brk_join_enz"/>
</dbReference>
<keyword evidence="8" id="KW-1185">Reference proteome</keyword>
<evidence type="ECO:0000256" key="2">
    <source>
        <dbReference type="ARBA" id="ARBA00022908"/>
    </source>
</evidence>
<dbReference type="Gene3D" id="1.10.443.10">
    <property type="entry name" value="Intergrase catalytic core"/>
    <property type="match status" value="1"/>
</dbReference>
<feature type="domain" description="DUF6538" evidence="6">
    <location>
        <begin position="9"/>
        <end position="56"/>
    </location>
</feature>
<dbReference type="InterPro" id="IPR046668">
    <property type="entry name" value="DUF6538"/>
</dbReference>
<dbReference type="SUPFAM" id="SSF56349">
    <property type="entry name" value="DNA breaking-rejoining enzymes"/>
    <property type="match status" value="1"/>
</dbReference>
<sequence>MRSRKTCQHLERRPSSFYWRRRVPEIFSRNVSNPVLVFSLRTDVFREAEVVARRLTWLSNLAFDYAKGVADMETGLMERVLSEMVRFEIAASDYARSIAPERTRVEAQMAFQREQALQETLREALYLGNREAAREPIRTAADRLGVRIAEKTNDWMILAYEATRVLLDLSRERAQREQGIYSQPSRFFQAAMTAAEPTAPVGCHFQSTIPVTPATPSSTITAPATAMALTPPAAQTAAPIPCQPETRASEQQAAITLSEAFDRYGKTRLEGKPGKEVDEVAVLSKGDSYRRNSFANLQSTAKLIIDVIGDKPVSDLQRADFTSAFSLIQKVPANHGKSSSETRSIREIVEATDLIEQRNKARVHADLKKSGASHGNIEAAEHQEIIPRLRVNTVYRHMQDTQRVLRYLIAHGHLTENHMKGVIWPKAQLKRLEILQEDNSRKIWGDDLPKLFRTPVFQGRMEDIGDPMFWSPLIAVHHGMREEEVLQLRVADIACENGIDFFDIKVGAKWQHLKSEAATRQIPIHSNLIALGFLDFVAMRQREGEDRLFPHQTRGKNRNTLSENFTKDFTRYRKAHGVYSERIDFHSFRTQFNVEHIRARTDGELRHILMGHEMETVNLKHYGGDGHDLTYLQEIVERVNIDVSMIKSPFSSVTAAKAADIESTRKRLRIV</sequence>
<reference evidence="7 8" key="1">
    <citation type="submission" date="2019-07" db="EMBL/GenBank/DDBJ databases">
        <title>Litoreibacter alkalisoli sp. nov., isolated from saline-alkaline soil.</title>
        <authorList>
            <person name="Wang S."/>
            <person name="Xu L."/>
            <person name="Xing Y.-T."/>
            <person name="Sun J.-Q."/>
        </authorList>
    </citation>
    <scope>NUCLEOTIDE SEQUENCE [LARGE SCALE GENOMIC DNA]</scope>
    <source>
        <strain evidence="7 8">LN3S51</strain>
    </source>
</reference>
<evidence type="ECO:0000256" key="1">
    <source>
        <dbReference type="ARBA" id="ARBA00008857"/>
    </source>
</evidence>
<dbReference type="EMBL" id="CP042261">
    <property type="protein sequence ID" value="QDY69312.1"/>
    <property type="molecule type" value="Genomic_DNA"/>
</dbReference>
<evidence type="ECO:0000313" key="8">
    <source>
        <dbReference type="Proteomes" id="UP000318483"/>
    </source>
</evidence>
<dbReference type="Pfam" id="PF20172">
    <property type="entry name" value="DUF6538"/>
    <property type="match status" value="1"/>
</dbReference>
<dbReference type="AlphaFoldDB" id="A0A5B8ISV0"/>
<gene>
    <name evidence="7" type="ORF">FPZ52_06495</name>
</gene>
<dbReference type="OrthoDB" id="7222937at2"/>
<dbReference type="PANTHER" id="PTHR30349:SF41">
    <property type="entry name" value="INTEGRASE_RECOMBINASE PROTEIN MJ0367-RELATED"/>
    <property type="match status" value="1"/>
</dbReference>
<protein>
    <submittedName>
        <fullName evidence="7">Tyrosine-type recombinase/integrase</fullName>
    </submittedName>
</protein>
<dbReference type="Pfam" id="PF00589">
    <property type="entry name" value="Phage_integrase"/>
    <property type="match status" value="1"/>
</dbReference>
<evidence type="ECO:0000259" key="6">
    <source>
        <dbReference type="Pfam" id="PF20172"/>
    </source>
</evidence>
<dbReference type="GO" id="GO:0015074">
    <property type="term" value="P:DNA integration"/>
    <property type="evidence" value="ECO:0007669"/>
    <property type="project" value="UniProtKB-KW"/>
</dbReference>
<dbReference type="GO" id="GO:0006310">
    <property type="term" value="P:DNA recombination"/>
    <property type="evidence" value="ECO:0007669"/>
    <property type="project" value="UniProtKB-KW"/>
</dbReference>
<keyword evidence="3" id="KW-0238">DNA-binding</keyword>
<comment type="similarity">
    <text evidence="1">Belongs to the 'phage' integrase family.</text>
</comment>
<keyword evidence="2" id="KW-0229">DNA integration</keyword>
<name>A0A5B8ISV0_9RHOB</name>